<reference evidence="2 3" key="1">
    <citation type="journal article" date="2019" name="Genome Biol. Evol.">
        <title>Toxin and genome evolution in a Drosophila defensive symbiosis.</title>
        <authorList>
            <person name="Ballinger M.J."/>
            <person name="Gawryluk R.M."/>
            <person name="Perlman S.J."/>
        </authorList>
    </citation>
    <scope>NUCLEOTIDE SEQUENCE [LARGE SCALE GENOMIC DNA]</scope>
    <source>
        <strain evidence="3">sNeo</strain>
    </source>
</reference>
<organism evidence="2 3">
    <name type="scientific">Spiroplasma poulsonii</name>
    <dbReference type="NCBI Taxonomy" id="2138"/>
    <lineage>
        <taxon>Bacteria</taxon>
        <taxon>Bacillati</taxon>
        <taxon>Mycoplasmatota</taxon>
        <taxon>Mollicutes</taxon>
        <taxon>Entomoplasmatales</taxon>
        <taxon>Spiroplasmataceae</taxon>
        <taxon>Spiroplasma</taxon>
    </lineage>
</organism>
<evidence type="ECO:0000313" key="2">
    <source>
        <dbReference type="EMBL" id="RUP75885.1"/>
    </source>
</evidence>
<evidence type="ECO:0000313" key="3">
    <source>
        <dbReference type="Proteomes" id="UP000274545"/>
    </source>
</evidence>
<protein>
    <submittedName>
        <fullName evidence="2">Uncharacterized protein</fullName>
    </submittedName>
</protein>
<dbReference type="EMBL" id="RAHC01000013">
    <property type="protein sequence ID" value="RUP75885.1"/>
    <property type="molecule type" value="Genomic_DNA"/>
</dbReference>
<gene>
    <name evidence="2" type="ORF">D6D54_07550</name>
</gene>
<keyword evidence="1" id="KW-0732">Signal</keyword>
<comment type="caution">
    <text evidence="2">The sequence shown here is derived from an EMBL/GenBank/DDBJ whole genome shotgun (WGS) entry which is preliminary data.</text>
</comment>
<feature type="chain" id="PRO_5018745485" evidence="1">
    <location>
        <begin position="24"/>
        <end position="163"/>
    </location>
</feature>
<dbReference type="AlphaFoldDB" id="A0A3S0URL0"/>
<evidence type="ECO:0000256" key="1">
    <source>
        <dbReference type="SAM" id="SignalP"/>
    </source>
</evidence>
<sequence length="163" mass="18018">MKKLLSILTISTLTASIPAPLLANMTLTRAKRDVGISTNSNNYKYLNFSKLSFINEKAQLVSIGKNSITYQNELTKKIYIVSKDNIKKEINIPTNDLVFITTLANDSVYFNANNGVYVLEKGESTAIKISGLSNSVKDITSYNNDVYFNANNGVYVLKQGSDT</sequence>
<accession>A0A3S0URL0</accession>
<dbReference type="Proteomes" id="UP000274545">
    <property type="component" value="Unassembled WGS sequence"/>
</dbReference>
<proteinExistence type="predicted"/>
<feature type="signal peptide" evidence="1">
    <location>
        <begin position="1"/>
        <end position="23"/>
    </location>
</feature>
<name>A0A3S0URL0_9MOLU</name>
<dbReference type="RefSeq" id="WP_127093308.1">
    <property type="nucleotide sequence ID" value="NZ_RAHC01000013.1"/>
</dbReference>